<reference evidence="3 4" key="1">
    <citation type="journal article" date="2019" name="Sci. Rep.">
        <title>Sulfobacillus thermotolerans: new insights into resistance and metabolic capacities of acidophilic chemolithotrophs.</title>
        <authorList>
            <person name="Panyushkina A.E."/>
            <person name="Babenko V.V."/>
            <person name="Nikitina A.S."/>
            <person name="Selezneva O.V."/>
            <person name="Tsaplina I.A."/>
            <person name="Letarova M.A."/>
            <person name="Kostryukova E.S."/>
            <person name="Letarov A.V."/>
        </authorList>
    </citation>
    <scope>NUCLEOTIDE SEQUENCE [LARGE SCALE GENOMIC DNA]</scope>
    <source>
        <strain evidence="3 4">Kr1</strain>
    </source>
</reference>
<dbReference type="Gene3D" id="3.40.50.150">
    <property type="entry name" value="Vaccinia Virus protein VP39"/>
    <property type="match status" value="1"/>
</dbReference>
<evidence type="ECO:0000256" key="1">
    <source>
        <dbReference type="ARBA" id="ARBA00022679"/>
    </source>
</evidence>
<dbReference type="InterPro" id="IPR013216">
    <property type="entry name" value="Methyltransf_11"/>
</dbReference>
<keyword evidence="4" id="KW-1185">Reference proteome</keyword>
<proteinExistence type="predicted"/>
<evidence type="ECO:0000313" key="3">
    <source>
        <dbReference type="EMBL" id="AUW93250.1"/>
    </source>
</evidence>
<gene>
    <name evidence="3" type="ORF">BXT84_04175</name>
</gene>
<dbReference type="Proteomes" id="UP000325292">
    <property type="component" value="Chromosome"/>
</dbReference>
<name>A0ABN5GXP0_9FIRM</name>
<dbReference type="PANTHER" id="PTHR44068">
    <property type="entry name" value="ZGC:194242"/>
    <property type="match status" value="1"/>
</dbReference>
<feature type="domain" description="Methyltransferase type 11" evidence="2">
    <location>
        <begin position="2"/>
        <end position="74"/>
    </location>
</feature>
<protein>
    <recommendedName>
        <fullName evidence="2">Methyltransferase type 11 domain-containing protein</fullName>
    </recommendedName>
</protein>
<dbReference type="InterPro" id="IPR029063">
    <property type="entry name" value="SAM-dependent_MTases_sf"/>
</dbReference>
<dbReference type="SUPFAM" id="SSF53335">
    <property type="entry name" value="S-adenosyl-L-methionine-dependent methyltransferases"/>
    <property type="match status" value="1"/>
</dbReference>
<accession>A0ABN5GXP0</accession>
<evidence type="ECO:0000313" key="4">
    <source>
        <dbReference type="Proteomes" id="UP000325292"/>
    </source>
</evidence>
<dbReference type="InterPro" id="IPR050447">
    <property type="entry name" value="Erg6_SMT_methyltransf"/>
</dbReference>
<sequence>MTGLDLTLAMLEEGRAVAKQQGLAVEWVVGDVHHLPWPEGTFDAVTCRRAAHHFRDLPKFLQECLRVLRPGGHLGISDMTAPSHAVADLNAIERLRDTSHWAARSANEWAQLLADVGFDLIYLRVSEEVMSPQQWLSPVLPESQPGHAALQRLESPDLAPGIVVKGQFIKYRLVAVAKKP</sequence>
<dbReference type="EMBL" id="CP019454">
    <property type="protein sequence ID" value="AUW93250.1"/>
    <property type="molecule type" value="Genomic_DNA"/>
</dbReference>
<evidence type="ECO:0000259" key="2">
    <source>
        <dbReference type="Pfam" id="PF08241"/>
    </source>
</evidence>
<organism evidence="3 4">
    <name type="scientific">Sulfobacillus thermotolerans</name>
    <dbReference type="NCBI Taxonomy" id="338644"/>
    <lineage>
        <taxon>Bacteria</taxon>
        <taxon>Bacillati</taxon>
        <taxon>Bacillota</taxon>
        <taxon>Clostridia</taxon>
        <taxon>Eubacteriales</taxon>
        <taxon>Clostridiales Family XVII. Incertae Sedis</taxon>
        <taxon>Sulfobacillus</taxon>
    </lineage>
</organism>
<dbReference type="PANTHER" id="PTHR44068:SF11">
    <property type="entry name" value="GERANYL DIPHOSPHATE 2-C-METHYLTRANSFERASE"/>
    <property type="match status" value="1"/>
</dbReference>
<keyword evidence="1" id="KW-0808">Transferase</keyword>
<dbReference type="Pfam" id="PF08241">
    <property type="entry name" value="Methyltransf_11"/>
    <property type="match status" value="1"/>
</dbReference>
<dbReference type="CDD" id="cd02440">
    <property type="entry name" value="AdoMet_MTases"/>
    <property type="match status" value="1"/>
</dbReference>